<comment type="caution">
    <text evidence="2">The sequence shown here is derived from an EMBL/GenBank/DDBJ whole genome shotgun (WGS) entry which is preliminary data.</text>
</comment>
<feature type="compositionally biased region" description="Low complexity" evidence="1">
    <location>
        <begin position="302"/>
        <end position="311"/>
    </location>
</feature>
<feature type="region of interest" description="Disordered" evidence="1">
    <location>
        <begin position="273"/>
        <end position="311"/>
    </location>
</feature>
<evidence type="ECO:0000256" key="1">
    <source>
        <dbReference type="SAM" id="MobiDB-lite"/>
    </source>
</evidence>
<reference evidence="2" key="1">
    <citation type="submission" date="2023-02" db="EMBL/GenBank/DDBJ databases">
        <title>Genome of toxic invasive species Heracleum sosnowskyi carries increased number of genes despite the absence of recent whole-genome duplications.</title>
        <authorList>
            <person name="Schelkunov M."/>
            <person name="Shtratnikova V."/>
            <person name="Makarenko M."/>
            <person name="Klepikova A."/>
            <person name="Omelchenko D."/>
            <person name="Novikova G."/>
            <person name="Obukhova E."/>
            <person name="Bogdanov V."/>
            <person name="Penin A."/>
            <person name="Logacheva M."/>
        </authorList>
    </citation>
    <scope>NUCLEOTIDE SEQUENCE</scope>
    <source>
        <strain evidence="2">Hsosn_3</strain>
        <tissue evidence="2">Leaf</tissue>
    </source>
</reference>
<reference evidence="2" key="2">
    <citation type="submission" date="2023-05" db="EMBL/GenBank/DDBJ databases">
        <authorList>
            <person name="Schelkunov M.I."/>
        </authorList>
    </citation>
    <scope>NUCLEOTIDE SEQUENCE</scope>
    <source>
        <strain evidence="2">Hsosn_3</strain>
        <tissue evidence="2">Leaf</tissue>
    </source>
</reference>
<accession>A0AAD8JKE4</accession>
<dbReference type="AlphaFoldDB" id="A0AAD8JKE4"/>
<proteinExistence type="predicted"/>
<dbReference type="EMBL" id="JAUIZM010000001">
    <property type="protein sequence ID" value="KAK1405353.1"/>
    <property type="molecule type" value="Genomic_DNA"/>
</dbReference>
<organism evidence="2 3">
    <name type="scientific">Heracleum sosnowskyi</name>
    <dbReference type="NCBI Taxonomy" id="360622"/>
    <lineage>
        <taxon>Eukaryota</taxon>
        <taxon>Viridiplantae</taxon>
        <taxon>Streptophyta</taxon>
        <taxon>Embryophyta</taxon>
        <taxon>Tracheophyta</taxon>
        <taxon>Spermatophyta</taxon>
        <taxon>Magnoliopsida</taxon>
        <taxon>eudicotyledons</taxon>
        <taxon>Gunneridae</taxon>
        <taxon>Pentapetalae</taxon>
        <taxon>asterids</taxon>
        <taxon>campanulids</taxon>
        <taxon>Apiales</taxon>
        <taxon>Apiaceae</taxon>
        <taxon>Apioideae</taxon>
        <taxon>apioid superclade</taxon>
        <taxon>Tordylieae</taxon>
        <taxon>Tordyliinae</taxon>
        <taxon>Heracleum</taxon>
    </lineage>
</organism>
<dbReference type="Proteomes" id="UP001237642">
    <property type="component" value="Unassembled WGS sequence"/>
</dbReference>
<keyword evidence="3" id="KW-1185">Reference proteome</keyword>
<dbReference type="PANTHER" id="PTHR35497">
    <property type="entry name" value="ACYL-UDP-N-ACETYLGLUCOSAMINE O-ACYLTRANSFERASE"/>
    <property type="match status" value="1"/>
</dbReference>
<sequence>MAGRELELPKSSASILREQLARKTLENVRRQGHSYVELREDNKRTVFFCVLCLAPCYSDSVLYDHLRGNLHKIRYDAAKATLLKPNPWPFNDGVYFFHDLSDHVEKSKDSNADGFNFLEIDEIEVNNNLAIVPHNGKKNPGCFRLESPDRSESEVVYSDGDKDSSGDCNGNGTEDLVITGVLHKDEICSLHVRFIGVAKLAARFCEKEGITKDISRLWCEWLGKNDLENEDILIPDSDFAVVTFPYDYDLGRKALFTDVQHFLLPGSQQVNGRATKRKRKSFSDPEDISESLGSSQYDSSGEENQSSNGSSMKLTLSKYDDQLLESGIISSKTVRKELRKQQRVAAERMCDICQHKVLPGKDVATLMNVKTGRLACSSRNVNGAFHVFHISCLVHWILLSELEIHNNQIAGSEVKQRSRKKVGAKKREQAKDGDVKFIGKKIYSVFCPECQGTGIDIQGDELEKPPVSLSEMFKYKIKITDARRAWIKNPEELQNCSLGFSFPSQSEEANQEGISSLKLLRFYRSN</sequence>
<name>A0AAD8JKE4_9APIA</name>
<evidence type="ECO:0000313" key="3">
    <source>
        <dbReference type="Proteomes" id="UP001237642"/>
    </source>
</evidence>
<gene>
    <name evidence="2" type="ORF">POM88_004958</name>
</gene>
<evidence type="ECO:0000313" key="2">
    <source>
        <dbReference type="EMBL" id="KAK1405353.1"/>
    </source>
</evidence>
<dbReference type="PANTHER" id="PTHR35497:SF1">
    <property type="entry name" value="ACYL-UDP-N-ACETYLGLUCOSAMINE O-ACYLTRANSFERASE"/>
    <property type="match status" value="1"/>
</dbReference>
<protein>
    <submittedName>
        <fullName evidence="2">RING/U-box superfamily protein</fullName>
    </submittedName>
</protein>